<evidence type="ECO:0000313" key="6">
    <source>
        <dbReference type="EMBL" id="ARF58413.1"/>
    </source>
</evidence>
<evidence type="ECO:0000259" key="5">
    <source>
        <dbReference type="Pfam" id="PF13439"/>
    </source>
</evidence>
<dbReference type="Proteomes" id="UP000192726">
    <property type="component" value="Chromosome"/>
</dbReference>
<dbReference type="GO" id="GO:0016757">
    <property type="term" value="F:glycosyltransferase activity"/>
    <property type="evidence" value="ECO:0007669"/>
    <property type="project" value="UniProtKB-KW"/>
</dbReference>
<dbReference type="CDD" id="cd03820">
    <property type="entry name" value="GT4_AmsD-like"/>
    <property type="match status" value="1"/>
</dbReference>
<dbReference type="RefSeq" id="WP_083108609.1">
    <property type="nucleotide sequence ID" value="NZ_CP020569.1"/>
</dbReference>
<dbReference type="OrthoDB" id="570545at2"/>
<keyword evidence="2" id="KW-0328">Glycosyltransferase</keyword>
<evidence type="ECO:0000313" key="7">
    <source>
        <dbReference type="Proteomes" id="UP000192726"/>
    </source>
</evidence>
<reference evidence="6 7" key="1">
    <citation type="submission" date="2017-04" db="EMBL/GenBank/DDBJ databases">
        <title>Complete Genome Sequence of Streptomyces gilvosporeus F607, a Capable Producer of Natamycin.</title>
        <authorList>
            <person name="Zong G."/>
            <person name="Zhong C."/>
            <person name="Fu J."/>
            <person name="Qin R."/>
            <person name="Cao G."/>
        </authorList>
    </citation>
    <scope>NUCLEOTIDE SEQUENCE [LARGE SCALE GENOMIC DNA]</scope>
    <source>
        <strain evidence="6 7">F607</strain>
    </source>
</reference>
<dbReference type="KEGG" id="sgv:B1H19_33280"/>
<dbReference type="Pfam" id="PF13439">
    <property type="entry name" value="Glyco_transf_4"/>
    <property type="match status" value="1"/>
</dbReference>
<dbReference type="Pfam" id="PF00534">
    <property type="entry name" value="Glycos_transf_1"/>
    <property type="match status" value="1"/>
</dbReference>
<accession>A0A1V0TZR9</accession>
<dbReference type="Gene3D" id="3.40.50.2000">
    <property type="entry name" value="Glycogen Phosphorylase B"/>
    <property type="match status" value="2"/>
</dbReference>
<dbReference type="InterPro" id="IPR001296">
    <property type="entry name" value="Glyco_trans_1"/>
</dbReference>
<proteinExistence type="predicted"/>
<dbReference type="PANTHER" id="PTHR12526:SF627">
    <property type="entry name" value="D-RHAMNOSYLTRANSFERASE WBPZ"/>
    <property type="match status" value="1"/>
</dbReference>
<evidence type="ECO:0000259" key="4">
    <source>
        <dbReference type="Pfam" id="PF00534"/>
    </source>
</evidence>
<feature type="domain" description="Glycosyltransferase subfamily 4-like N-terminal" evidence="5">
    <location>
        <begin position="13"/>
        <end position="189"/>
    </location>
</feature>
<name>A0A1V0TZR9_9ACTN</name>
<evidence type="ECO:0000256" key="1">
    <source>
        <dbReference type="ARBA" id="ARBA00021292"/>
    </source>
</evidence>
<evidence type="ECO:0000256" key="3">
    <source>
        <dbReference type="ARBA" id="ARBA00022679"/>
    </source>
</evidence>
<gene>
    <name evidence="6" type="ORF">B1H19_33280</name>
</gene>
<dbReference type="InterPro" id="IPR028098">
    <property type="entry name" value="Glyco_trans_4-like_N"/>
</dbReference>
<evidence type="ECO:0000256" key="2">
    <source>
        <dbReference type="ARBA" id="ARBA00022676"/>
    </source>
</evidence>
<protein>
    <recommendedName>
        <fullName evidence="1">D-inositol 3-phosphate glycosyltransferase</fullName>
    </recommendedName>
</protein>
<dbReference type="AlphaFoldDB" id="A0A1V0TZR9"/>
<sequence>MKIAFLLHNAYGIGGTIRTTFNLAAALADRHDVEIVSMMRHRENPRLTIDPRVTLVPLVDTRPDSADTRNPLYSRAARAFPAAETQHRHYSRLIDVRVRELLRHHDADVFIGTRPGLNVYLARFGPRRALRIAQEHLSHDRHSKWLRAELAPYYRSLDALVTTTEADAAIYRARMPLSGTRVVAIPNSVPKPSLPPSDGTTKTVAAAGRLSPGKRYDLLIDAFAKVAAEHPDWHLRIYGDGPEHGRLADLVGRLGLGGTVHLVGARSPIEPEFAKASIVAVSSDAESFGMTIVEAMRCGVPVVSTDCPLGPAEIIREKADGLLVPVGDANALAQALCELIEDEPGRRRMGTTALHNAARFAPAPIAQRYEQLFAELRRARARRERPHRGIAFRVPLWCAPYLTTALRVAIRVRRRMRRTP</sequence>
<keyword evidence="3 6" id="KW-0808">Transferase</keyword>
<dbReference type="STRING" id="553510.B1H19_33280"/>
<dbReference type="PANTHER" id="PTHR12526">
    <property type="entry name" value="GLYCOSYLTRANSFERASE"/>
    <property type="match status" value="1"/>
</dbReference>
<organism evidence="6 7">
    <name type="scientific">Streptomyces gilvosporeus</name>
    <dbReference type="NCBI Taxonomy" id="553510"/>
    <lineage>
        <taxon>Bacteria</taxon>
        <taxon>Bacillati</taxon>
        <taxon>Actinomycetota</taxon>
        <taxon>Actinomycetes</taxon>
        <taxon>Kitasatosporales</taxon>
        <taxon>Streptomycetaceae</taxon>
        <taxon>Streptomyces</taxon>
    </lineage>
</organism>
<keyword evidence="7" id="KW-1185">Reference proteome</keyword>
<dbReference type="EMBL" id="CP020569">
    <property type="protein sequence ID" value="ARF58413.1"/>
    <property type="molecule type" value="Genomic_DNA"/>
</dbReference>
<dbReference type="SUPFAM" id="SSF53756">
    <property type="entry name" value="UDP-Glycosyltransferase/glycogen phosphorylase"/>
    <property type="match status" value="1"/>
</dbReference>
<feature type="domain" description="Glycosyl transferase family 1" evidence="4">
    <location>
        <begin position="197"/>
        <end position="353"/>
    </location>
</feature>